<dbReference type="SMART" id="SM00584">
    <property type="entry name" value="TLDc"/>
    <property type="match status" value="1"/>
</dbReference>
<evidence type="ECO:0000259" key="3">
    <source>
        <dbReference type="PROSITE" id="PS51886"/>
    </source>
</evidence>
<dbReference type="Gene3D" id="1.10.238.10">
    <property type="entry name" value="EF-hand"/>
    <property type="match status" value="1"/>
</dbReference>
<evidence type="ECO:0000256" key="1">
    <source>
        <dbReference type="ARBA" id="ARBA00022837"/>
    </source>
</evidence>
<gene>
    <name evidence="4" type="ORF">OSTQU699_LOCUS8739</name>
</gene>
<dbReference type="PROSITE" id="PS50222">
    <property type="entry name" value="EF_HAND_2"/>
    <property type="match status" value="1"/>
</dbReference>
<name>A0A8S1JB80_9CHLO</name>
<feature type="domain" description="TLDc" evidence="3">
    <location>
        <begin position="222"/>
        <end position="387"/>
    </location>
</feature>
<feature type="domain" description="EF-hand" evidence="2">
    <location>
        <begin position="103"/>
        <end position="138"/>
    </location>
</feature>
<dbReference type="InterPro" id="IPR002048">
    <property type="entry name" value="EF_hand_dom"/>
</dbReference>
<dbReference type="AlphaFoldDB" id="A0A8S1JB80"/>
<dbReference type="Proteomes" id="UP000708148">
    <property type="component" value="Unassembled WGS sequence"/>
</dbReference>
<dbReference type="OrthoDB" id="26679at2759"/>
<keyword evidence="5" id="KW-1185">Reference proteome</keyword>
<accession>A0A8S1JB80</accession>
<dbReference type="Pfam" id="PF07534">
    <property type="entry name" value="TLD"/>
    <property type="match status" value="1"/>
</dbReference>
<comment type="caution">
    <text evidence="4">The sequence shown here is derived from an EMBL/GenBank/DDBJ whole genome shotgun (WGS) entry which is preliminary data.</text>
</comment>
<evidence type="ECO:0000259" key="2">
    <source>
        <dbReference type="PROSITE" id="PS50222"/>
    </source>
</evidence>
<dbReference type="PROSITE" id="PS51886">
    <property type="entry name" value="TLDC"/>
    <property type="match status" value="1"/>
</dbReference>
<dbReference type="InterPro" id="IPR011992">
    <property type="entry name" value="EF-hand-dom_pair"/>
</dbReference>
<dbReference type="InterPro" id="IPR018247">
    <property type="entry name" value="EF_Hand_1_Ca_BS"/>
</dbReference>
<evidence type="ECO:0000313" key="4">
    <source>
        <dbReference type="EMBL" id="CAD7703382.1"/>
    </source>
</evidence>
<dbReference type="InterPro" id="IPR006571">
    <property type="entry name" value="TLDc_dom"/>
</dbReference>
<dbReference type="PANTHER" id="PTHR23354">
    <property type="entry name" value="NUCLEOLAR PROTEIN 7/ESTROGEN RECEPTOR COACTIVATOR-RELATED"/>
    <property type="match status" value="1"/>
</dbReference>
<protein>
    <recommendedName>
        <fullName evidence="6">TLDc domain-containing protein</fullName>
    </recommendedName>
</protein>
<proteinExistence type="predicted"/>
<dbReference type="SMART" id="SM00054">
    <property type="entry name" value="EFh"/>
    <property type="match status" value="2"/>
</dbReference>
<reference evidence="4" key="1">
    <citation type="submission" date="2020-12" db="EMBL/GenBank/DDBJ databases">
        <authorList>
            <person name="Iha C."/>
        </authorList>
    </citation>
    <scope>NUCLEOTIDE SEQUENCE</scope>
</reference>
<evidence type="ECO:0008006" key="6">
    <source>
        <dbReference type="Google" id="ProtNLM"/>
    </source>
</evidence>
<keyword evidence="1" id="KW-0106">Calcium</keyword>
<sequence length="427" mass="46733">MKPWSWLWGSQEARAPDVVAAERSIPKDDLLRMKAAFKTQTGASGTKDNPILPFAGFKALLHMTDALWGDIADSLCRAVDRSRRGEIAFEDFVVALRRCERGSDAERAGFAFGVLDADGDGRVGRTELEAGVRACAAVVGGESETDDVAGRVALGATKMCRSGDPDSTGSLDQGTFEMWSKKVPSVSLVLCSLLQRWPGQSPTLSIHTPRLEMDDQWTGKELLLKHSWLWLLCGGLPSQQCLKWHLLFHSSVHGKSFNTFMGKVKGRGATLMIVRDSEGHCFGGFAPLPWKKQGSFYGDYSSFLFTLDPHYSMYKASGSNDHFQWCGQGFSQLPNGVGFGGQVGHFGLFIDSTFDGGMSRPSATFSSPCLASAQTFGVKDVECWLVEPVEDDELAPGDSSSVLDKYKEDQRVMELAGKQKYSDGYRD</sequence>
<organism evidence="4 5">
    <name type="scientific">Ostreobium quekettii</name>
    <dbReference type="NCBI Taxonomy" id="121088"/>
    <lineage>
        <taxon>Eukaryota</taxon>
        <taxon>Viridiplantae</taxon>
        <taxon>Chlorophyta</taxon>
        <taxon>core chlorophytes</taxon>
        <taxon>Ulvophyceae</taxon>
        <taxon>TCBD clade</taxon>
        <taxon>Bryopsidales</taxon>
        <taxon>Ostreobineae</taxon>
        <taxon>Ostreobiaceae</taxon>
        <taxon>Ostreobium</taxon>
    </lineage>
</organism>
<dbReference type="PANTHER" id="PTHR23354:SF95">
    <property type="entry name" value="CALCIUM-BINDING EF-HAND FAMILY PROTEIN-RELATED"/>
    <property type="match status" value="1"/>
</dbReference>
<dbReference type="EMBL" id="CAJHUC010002198">
    <property type="protein sequence ID" value="CAD7703382.1"/>
    <property type="molecule type" value="Genomic_DNA"/>
</dbReference>
<dbReference type="GO" id="GO:0005509">
    <property type="term" value="F:calcium ion binding"/>
    <property type="evidence" value="ECO:0007669"/>
    <property type="project" value="InterPro"/>
</dbReference>
<dbReference type="PROSITE" id="PS00018">
    <property type="entry name" value="EF_HAND_1"/>
    <property type="match status" value="1"/>
</dbReference>
<dbReference type="SUPFAM" id="SSF47473">
    <property type="entry name" value="EF-hand"/>
    <property type="match status" value="1"/>
</dbReference>
<evidence type="ECO:0000313" key="5">
    <source>
        <dbReference type="Proteomes" id="UP000708148"/>
    </source>
</evidence>